<dbReference type="InterPro" id="IPR054350">
    <property type="entry name" value="PurT/PurK_preATP-grasp"/>
</dbReference>
<dbReference type="NCBIfam" id="NF006766">
    <property type="entry name" value="PRK09288.1"/>
    <property type="match status" value="1"/>
</dbReference>
<evidence type="ECO:0000256" key="5">
    <source>
        <dbReference type="ARBA" id="ARBA00025704"/>
    </source>
</evidence>
<dbReference type="RefSeq" id="WP_092648573.1">
    <property type="nucleotide sequence ID" value="NZ_LT629792.1"/>
</dbReference>
<dbReference type="SUPFAM" id="SSF52440">
    <property type="entry name" value="PreATP-grasp domain"/>
    <property type="match status" value="1"/>
</dbReference>
<protein>
    <submittedName>
        <fullName evidence="8">Phosphoribosylglycinamide formyltransferase 2</fullName>
    </submittedName>
</protein>
<dbReference type="EMBL" id="LT629792">
    <property type="protein sequence ID" value="SDT93896.1"/>
    <property type="molecule type" value="Genomic_DNA"/>
</dbReference>
<keyword evidence="1" id="KW-0436">Ligase</keyword>
<dbReference type="SUPFAM" id="SSF56059">
    <property type="entry name" value="Glutathione synthetase ATP-binding domain-like"/>
    <property type="match status" value="1"/>
</dbReference>
<reference evidence="8 9" key="1">
    <citation type="submission" date="2016-10" db="EMBL/GenBank/DDBJ databases">
        <authorList>
            <person name="Varghese N."/>
            <person name="Submissions S."/>
        </authorList>
    </citation>
    <scope>NUCLEOTIDE SEQUENCE [LARGE SCALE GENOMIC DNA]</scope>
    <source>
        <strain evidence="8 9">DSM 9169</strain>
    </source>
</reference>
<proteinExistence type="predicted"/>
<evidence type="ECO:0000313" key="9">
    <source>
        <dbReference type="Proteomes" id="UP000198976"/>
    </source>
</evidence>
<dbReference type="InterPro" id="IPR016185">
    <property type="entry name" value="PreATP-grasp_dom_sf"/>
</dbReference>
<evidence type="ECO:0000256" key="1">
    <source>
        <dbReference type="ARBA" id="ARBA00022598"/>
    </source>
</evidence>
<dbReference type="Pfam" id="PF22660">
    <property type="entry name" value="RS_preATP-grasp-like"/>
    <property type="match status" value="1"/>
</dbReference>
<dbReference type="InterPro" id="IPR003135">
    <property type="entry name" value="ATP-grasp_carboxylate-amine"/>
</dbReference>
<keyword evidence="9" id="KW-1185">Reference proteome</keyword>
<sequence length="421" mass="45411">MTESTSPLPTPLPARVLLLGSGELGRELTISLKRLGAHVTAVDAYAHAPAMQVADDYRVIDMSDPDSLRDVLSSVHVDLIVPELEAIATHVLAEFEQAGSARVVPNAFAVQATMDRERIRSVASAVPGVRTSKFRFASSVDEVRSALEYTGVPAFIKPTMSSSGHGQSRVESVDEAESAWTCAQDDARATTGRVIVEEGVTFDCEITLLTVRWWDDEAGEVRTSVCEPIGHRQVSGDYVESWQSADISPPARERAEEMAIAVTDALAEHGAEPCLGLFGVEFFIQGDDVWFSELSPRPHDTGMVTMMTQDQSEFDIHARAILGLPVDTTMRRTGASAVVKAPRAFSLAGYEGVARALRDGGDLRIFSKSATRAGRRLAVALAWGDSVPEARERAQAIASEVTVVERDDSAQNTDEDGILVS</sequence>
<name>A0ABY0V7D4_9ACTO</name>
<feature type="domain" description="ATP-grasp" evidence="7">
    <location>
        <begin position="121"/>
        <end position="322"/>
    </location>
</feature>
<keyword evidence="4 6" id="KW-0067">ATP-binding</keyword>
<dbReference type="Proteomes" id="UP000198976">
    <property type="component" value="Chromosome I"/>
</dbReference>
<gene>
    <name evidence="8" type="ORF">SAMN04489714_1066</name>
</gene>
<dbReference type="Pfam" id="PF02222">
    <property type="entry name" value="ATP-grasp"/>
    <property type="match status" value="1"/>
</dbReference>
<keyword evidence="3" id="KW-0658">Purine biosynthesis</keyword>
<dbReference type="PANTHER" id="PTHR43055:SF1">
    <property type="entry name" value="FORMATE-DEPENDENT PHOSPHORIBOSYLGLYCINAMIDE FORMYLTRANSFERASE"/>
    <property type="match status" value="1"/>
</dbReference>
<dbReference type="PANTHER" id="PTHR43055">
    <property type="entry name" value="FORMATE-DEPENDENT PHOSPHORIBOSYLGLYCINAMIDE FORMYLTRANSFERASE"/>
    <property type="match status" value="1"/>
</dbReference>
<comment type="pathway">
    <text evidence="5">Purine metabolism.</text>
</comment>
<dbReference type="InterPro" id="IPR011054">
    <property type="entry name" value="Rudment_hybrid_motif"/>
</dbReference>
<dbReference type="InterPro" id="IPR013815">
    <property type="entry name" value="ATP_grasp_subdomain_1"/>
</dbReference>
<keyword evidence="2 6" id="KW-0547">Nucleotide-binding</keyword>
<dbReference type="Gene3D" id="3.30.1490.20">
    <property type="entry name" value="ATP-grasp fold, A domain"/>
    <property type="match status" value="1"/>
</dbReference>
<dbReference type="Gene3D" id="3.30.470.20">
    <property type="entry name" value="ATP-grasp fold, B domain"/>
    <property type="match status" value="1"/>
</dbReference>
<dbReference type="InterPro" id="IPR011761">
    <property type="entry name" value="ATP-grasp"/>
</dbReference>
<accession>A0ABY0V7D4</accession>
<evidence type="ECO:0000256" key="2">
    <source>
        <dbReference type="ARBA" id="ARBA00022741"/>
    </source>
</evidence>
<evidence type="ECO:0000259" key="7">
    <source>
        <dbReference type="PROSITE" id="PS50975"/>
    </source>
</evidence>
<evidence type="ECO:0000256" key="6">
    <source>
        <dbReference type="PROSITE-ProRule" id="PRU00409"/>
    </source>
</evidence>
<evidence type="ECO:0000256" key="4">
    <source>
        <dbReference type="ARBA" id="ARBA00022840"/>
    </source>
</evidence>
<dbReference type="InterPro" id="IPR048740">
    <property type="entry name" value="PurT_C"/>
</dbReference>
<dbReference type="Gene3D" id="3.40.50.20">
    <property type="match status" value="1"/>
</dbReference>
<organism evidence="8 9">
    <name type="scientific">Schaalia radingae</name>
    <dbReference type="NCBI Taxonomy" id="131110"/>
    <lineage>
        <taxon>Bacteria</taxon>
        <taxon>Bacillati</taxon>
        <taxon>Actinomycetota</taxon>
        <taxon>Actinomycetes</taxon>
        <taxon>Actinomycetales</taxon>
        <taxon>Actinomycetaceae</taxon>
        <taxon>Schaalia</taxon>
    </lineage>
</organism>
<evidence type="ECO:0000256" key="3">
    <source>
        <dbReference type="ARBA" id="ARBA00022755"/>
    </source>
</evidence>
<dbReference type="PROSITE" id="PS50975">
    <property type="entry name" value="ATP_GRASP"/>
    <property type="match status" value="1"/>
</dbReference>
<dbReference type="Pfam" id="PF21244">
    <property type="entry name" value="PurT_C"/>
    <property type="match status" value="1"/>
</dbReference>
<dbReference type="SUPFAM" id="SSF51246">
    <property type="entry name" value="Rudiment single hybrid motif"/>
    <property type="match status" value="1"/>
</dbReference>
<evidence type="ECO:0000313" key="8">
    <source>
        <dbReference type="EMBL" id="SDT93896.1"/>
    </source>
</evidence>